<protein>
    <submittedName>
        <fullName evidence="2">NAD(P)/FAD-dependent oxidoreductase</fullName>
    </submittedName>
</protein>
<gene>
    <name evidence="2" type="ORF">K1J50_17235</name>
</gene>
<dbReference type="InterPro" id="IPR052541">
    <property type="entry name" value="SQRD"/>
</dbReference>
<keyword evidence="1" id="KW-0732">Signal</keyword>
<keyword evidence="3" id="KW-1185">Reference proteome</keyword>
<evidence type="ECO:0000313" key="2">
    <source>
        <dbReference type="EMBL" id="MBW8271222.1"/>
    </source>
</evidence>
<organism evidence="2 3">
    <name type="scientific">Caldovatus aquaticus</name>
    <dbReference type="NCBI Taxonomy" id="2865671"/>
    <lineage>
        <taxon>Bacteria</taxon>
        <taxon>Pseudomonadati</taxon>
        <taxon>Pseudomonadota</taxon>
        <taxon>Alphaproteobacteria</taxon>
        <taxon>Acetobacterales</taxon>
        <taxon>Roseomonadaceae</taxon>
        <taxon>Caldovatus</taxon>
    </lineage>
</organism>
<evidence type="ECO:0000313" key="3">
    <source>
        <dbReference type="Proteomes" id="UP001519924"/>
    </source>
</evidence>
<dbReference type="SUPFAM" id="SSF51905">
    <property type="entry name" value="FAD/NAD(P)-binding domain"/>
    <property type="match status" value="1"/>
</dbReference>
<proteinExistence type="predicted"/>
<dbReference type="RefSeq" id="WP_220118997.1">
    <property type="nucleotide sequence ID" value="NZ_JAHZUY010000077.1"/>
</dbReference>
<evidence type="ECO:0000256" key="1">
    <source>
        <dbReference type="SAM" id="SignalP"/>
    </source>
</evidence>
<comment type="caution">
    <text evidence="2">The sequence shown here is derived from an EMBL/GenBank/DDBJ whole genome shotgun (WGS) entry which is preliminary data.</text>
</comment>
<sequence>MTDRIFRLSRRAALAGAAASAELLAAPATLAAQTRSVRLVIVGGATAARFARLNSRDASVPLIEPQRRFVTCPYGNLVLGGMRRMEAITHGYDKLRARWVNVVPDAVVGIDPARRAVRLRGGRTLTCDRLILSPGIALRWGAVEGYD</sequence>
<dbReference type="Gene3D" id="3.50.50.60">
    <property type="entry name" value="FAD/NAD(P)-binding domain"/>
    <property type="match status" value="1"/>
</dbReference>
<dbReference type="InterPro" id="IPR006311">
    <property type="entry name" value="TAT_signal"/>
</dbReference>
<feature type="chain" id="PRO_5046583047" evidence="1">
    <location>
        <begin position="32"/>
        <end position="147"/>
    </location>
</feature>
<dbReference type="InterPro" id="IPR036188">
    <property type="entry name" value="FAD/NAD-bd_sf"/>
</dbReference>
<dbReference type="Proteomes" id="UP001519924">
    <property type="component" value="Unassembled WGS sequence"/>
</dbReference>
<dbReference type="PANTHER" id="PTHR43755:SF1">
    <property type="entry name" value="FAD-DEPENDENT PYRIDINE NUCLEOTIDE-DISULPHIDE OXIDOREDUCTASE"/>
    <property type="match status" value="1"/>
</dbReference>
<dbReference type="EMBL" id="JAHZUY010000077">
    <property type="protein sequence ID" value="MBW8271222.1"/>
    <property type="molecule type" value="Genomic_DNA"/>
</dbReference>
<feature type="signal peptide" evidence="1">
    <location>
        <begin position="1"/>
        <end position="31"/>
    </location>
</feature>
<reference evidence="2 3" key="1">
    <citation type="submission" date="2021-08" db="EMBL/GenBank/DDBJ databases">
        <title>Caldovatus sediminis gen. nov., sp. nov., a moderately thermophilic bacterium isolated from a hot spring.</title>
        <authorList>
            <person name="Hu C.-J."/>
            <person name="Li W.-J."/>
            <person name="Xian W.-D."/>
        </authorList>
    </citation>
    <scope>NUCLEOTIDE SEQUENCE [LARGE SCALE GENOMIC DNA]</scope>
    <source>
        <strain evidence="2 3">SYSU G05006</strain>
    </source>
</reference>
<name>A0ABS7F8F0_9PROT</name>
<dbReference type="PROSITE" id="PS51318">
    <property type="entry name" value="TAT"/>
    <property type="match status" value="1"/>
</dbReference>
<dbReference type="PANTHER" id="PTHR43755">
    <property type="match status" value="1"/>
</dbReference>
<accession>A0ABS7F8F0</accession>